<keyword evidence="2" id="KW-1185">Reference proteome</keyword>
<dbReference type="EMBL" id="CM042014">
    <property type="protein sequence ID" value="KAI3723558.1"/>
    <property type="molecule type" value="Genomic_DNA"/>
</dbReference>
<organism evidence="1 2">
    <name type="scientific">Cichorium intybus</name>
    <name type="common">Chicory</name>
    <dbReference type="NCBI Taxonomy" id="13427"/>
    <lineage>
        <taxon>Eukaryota</taxon>
        <taxon>Viridiplantae</taxon>
        <taxon>Streptophyta</taxon>
        <taxon>Embryophyta</taxon>
        <taxon>Tracheophyta</taxon>
        <taxon>Spermatophyta</taxon>
        <taxon>Magnoliopsida</taxon>
        <taxon>eudicotyledons</taxon>
        <taxon>Gunneridae</taxon>
        <taxon>Pentapetalae</taxon>
        <taxon>asterids</taxon>
        <taxon>campanulids</taxon>
        <taxon>Asterales</taxon>
        <taxon>Asteraceae</taxon>
        <taxon>Cichorioideae</taxon>
        <taxon>Cichorieae</taxon>
        <taxon>Cichoriinae</taxon>
        <taxon>Cichorium</taxon>
    </lineage>
</organism>
<evidence type="ECO:0000313" key="1">
    <source>
        <dbReference type="EMBL" id="KAI3723558.1"/>
    </source>
</evidence>
<comment type="caution">
    <text evidence="1">The sequence shown here is derived from an EMBL/GenBank/DDBJ whole genome shotgun (WGS) entry which is preliminary data.</text>
</comment>
<name>A0ACB9BNH2_CICIN</name>
<accession>A0ACB9BNH2</accession>
<gene>
    <name evidence="1" type="ORF">L2E82_35220</name>
</gene>
<proteinExistence type="predicted"/>
<reference evidence="1 2" key="2">
    <citation type="journal article" date="2022" name="Mol. Ecol. Resour.">
        <title>The genomes of chicory, endive, great burdock and yacon provide insights into Asteraceae paleo-polyploidization history and plant inulin production.</title>
        <authorList>
            <person name="Fan W."/>
            <person name="Wang S."/>
            <person name="Wang H."/>
            <person name="Wang A."/>
            <person name="Jiang F."/>
            <person name="Liu H."/>
            <person name="Zhao H."/>
            <person name="Xu D."/>
            <person name="Zhang Y."/>
        </authorList>
    </citation>
    <scope>NUCLEOTIDE SEQUENCE [LARGE SCALE GENOMIC DNA]</scope>
    <source>
        <strain evidence="2">cv. Punajuju</strain>
        <tissue evidence="1">Leaves</tissue>
    </source>
</reference>
<dbReference type="Proteomes" id="UP001055811">
    <property type="component" value="Linkage Group LG06"/>
</dbReference>
<sequence length="153" mass="17132">MRDDHNRVSKSLSDVIEGKEGRVRETFLGKRVDYSGRSVIVVGPSLSLHRCGLPRKIAIELFQAFTLMDQMAVHVPLSLEAQAEARLLMFSHMNLLSPTIGDPISAPTQGMLSGLYFLNYNHFYWLQLLYLKSDVQSDKARTPPAAPLLSSML</sequence>
<protein>
    <submittedName>
        <fullName evidence="1">Uncharacterized protein</fullName>
    </submittedName>
</protein>
<reference evidence="2" key="1">
    <citation type="journal article" date="2022" name="Mol. Ecol. Resour.">
        <title>The genomes of chicory, endive, great burdock and yacon provide insights into Asteraceae palaeo-polyploidization history and plant inulin production.</title>
        <authorList>
            <person name="Fan W."/>
            <person name="Wang S."/>
            <person name="Wang H."/>
            <person name="Wang A."/>
            <person name="Jiang F."/>
            <person name="Liu H."/>
            <person name="Zhao H."/>
            <person name="Xu D."/>
            <person name="Zhang Y."/>
        </authorList>
    </citation>
    <scope>NUCLEOTIDE SEQUENCE [LARGE SCALE GENOMIC DNA]</scope>
    <source>
        <strain evidence="2">cv. Punajuju</strain>
    </source>
</reference>
<evidence type="ECO:0000313" key="2">
    <source>
        <dbReference type="Proteomes" id="UP001055811"/>
    </source>
</evidence>